<dbReference type="InterPro" id="IPR051682">
    <property type="entry name" value="Mito_Persulfide_Diox"/>
</dbReference>
<dbReference type="RefSeq" id="WP_062707729.1">
    <property type="nucleotide sequence ID" value="NZ_CAWRCI010000011.1"/>
</dbReference>
<dbReference type="GO" id="GO:0046872">
    <property type="term" value="F:metal ion binding"/>
    <property type="evidence" value="ECO:0007669"/>
    <property type="project" value="UniProtKB-KW"/>
</dbReference>
<evidence type="ECO:0000259" key="2">
    <source>
        <dbReference type="SMART" id="SM00849"/>
    </source>
</evidence>
<dbReference type="InterPro" id="IPR036866">
    <property type="entry name" value="RibonucZ/Hydroxyglut_hydro"/>
</dbReference>
<dbReference type="Pfam" id="PF00753">
    <property type="entry name" value="Lactamase_B"/>
    <property type="match status" value="1"/>
</dbReference>
<dbReference type="EMBL" id="FIZY01000011">
    <property type="protein sequence ID" value="CZF80885.1"/>
    <property type="molecule type" value="Genomic_DNA"/>
</dbReference>
<evidence type="ECO:0000313" key="3">
    <source>
        <dbReference type="EMBL" id="CZF80885.1"/>
    </source>
</evidence>
<gene>
    <name evidence="3" type="primary">blh</name>
    <name evidence="3" type="ORF">GMA8713_01639</name>
</gene>
<keyword evidence="1" id="KW-0479">Metal-binding</keyword>
<reference evidence="4" key="1">
    <citation type="submission" date="2016-02" db="EMBL/GenBank/DDBJ databases">
        <authorList>
            <person name="Rodrigo-Torres Lidia"/>
            <person name="Arahal R.David."/>
        </authorList>
    </citation>
    <scope>NUCLEOTIDE SEQUENCE [LARGE SCALE GENOMIC DNA]</scope>
    <source>
        <strain evidence="4">CECT 8713</strain>
    </source>
</reference>
<dbReference type="InterPro" id="IPR001279">
    <property type="entry name" value="Metallo-B-lactamas"/>
</dbReference>
<proteinExistence type="predicted"/>
<keyword evidence="3" id="KW-0378">Hydrolase</keyword>
<dbReference type="Gene3D" id="3.60.15.10">
    <property type="entry name" value="Ribonuclease Z/Hydroxyacylglutathione hydrolase-like"/>
    <property type="match status" value="1"/>
</dbReference>
<dbReference type="GO" id="GO:0006749">
    <property type="term" value="P:glutathione metabolic process"/>
    <property type="evidence" value="ECO:0007669"/>
    <property type="project" value="InterPro"/>
</dbReference>
<feature type="domain" description="Metallo-beta-lactamase" evidence="2">
    <location>
        <begin position="12"/>
        <end position="193"/>
    </location>
</feature>
<dbReference type="PANTHER" id="PTHR43084:SF1">
    <property type="entry name" value="PERSULFIDE DIOXYGENASE ETHE1, MITOCHONDRIAL"/>
    <property type="match status" value="1"/>
</dbReference>
<sequence length="259" mass="29208">MNVQPFFHAETGSLTYVVSDSGLALIIDPVLDYDNGDISHSHIDTILEYIKRKGLELRYVLDTHIHADHLSASQYVKKVTGAKTVISHRIKEVFAQWKSKFGLENLANFDFLVNENSKIHFGSTVIEVIETPGHTPACVTYKIDDNVFVGDTLFAPDKGTSRVDFPGGSAEDLYNSIRKLYELPSGTNVYLCHDYPPLGSSPTMCVKMDWQKRRNIMLNQNTSMGEYVFARSKRDESLKEPKLLNVSVPFNLTFKLPET</sequence>
<dbReference type="GO" id="GO:0016787">
    <property type="term" value="F:hydrolase activity"/>
    <property type="evidence" value="ECO:0007669"/>
    <property type="project" value="UniProtKB-KW"/>
</dbReference>
<dbReference type="PANTHER" id="PTHR43084">
    <property type="entry name" value="PERSULFIDE DIOXYGENASE ETHE1"/>
    <property type="match status" value="1"/>
</dbReference>
<keyword evidence="4" id="KW-1185">Reference proteome</keyword>
<dbReference type="CDD" id="cd07724">
    <property type="entry name" value="POD-like_MBL-fold"/>
    <property type="match status" value="1"/>
</dbReference>
<dbReference type="SMART" id="SM00849">
    <property type="entry name" value="Lactamase_B"/>
    <property type="match status" value="1"/>
</dbReference>
<dbReference type="InterPro" id="IPR044528">
    <property type="entry name" value="POD-like_MBL-fold"/>
</dbReference>
<organism evidence="3 4">
    <name type="scientific">Grimontia marina</name>
    <dbReference type="NCBI Taxonomy" id="646534"/>
    <lineage>
        <taxon>Bacteria</taxon>
        <taxon>Pseudomonadati</taxon>
        <taxon>Pseudomonadota</taxon>
        <taxon>Gammaproteobacteria</taxon>
        <taxon>Vibrionales</taxon>
        <taxon>Vibrionaceae</taxon>
        <taxon>Grimontia</taxon>
    </lineage>
</organism>
<dbReference type="GO" id="GO:0070813">
    <property type="term" value="P:hydrogen sulfide metabolic process"/>
    <property type="evidence" value="ECO:0007669"/>
    <property type="project" value="TreeGrafter"/>
</dbReference>
<evidence type="ECO:0000256" key="1">
    <source>
        <dbReference type="ARBA" id="ARBA00022723"/>
    </source>
</evidence>
<accession>A0A128F2W1</accession>
<dbReference type="SUPFAM" id="SSF56281">
    <property type="entry name" value="Metallo-hydrolase/oxidoreductase"/>
    <property type="match status" value="1"/>
</dbReference>
<dbReference type="EC" id="3.-.-.-" evidence="3"/>
<protein>
    <submittedName>
        <fullName evidence="3">Beta-lactamase hydrolase-like protein</fullName>
        <ecNumber evidence="3">3.-.-.-</ecNumber>
    </submittedName>
</protein>
<dbReference type="OrthoDB" id="9784009at2"/>
<dbReference type="Proteomes" id="UP000073601">
    <property type="component" value="Unassembled WGS sequence"/>
</dbReference>
<name>A0A128F2W1_9GAMM</name>
<dbReference type="GO" id="GO:0050313">
    <property type="term" value="F:sulfur dioxygenase activity"/>
    <property type="evidence" value="ECO:0007669"/>
    <property type="project" value="InterPro"/>
</dbReference>
<evidence type="ECO:0000313" key="4">
    <source>
        <dbReference type="Proteomes" id="UP000073601"/>
    </source>
</evidence>
<dbReference type="AlphaFoldDB" id="A0A128F2W1"/>